<gene>
    <name evidence="1" type="ORF">BN59_01836</name>
</gene>
<dbReference type="Proteomes" id="UP000044071">
    <property type="component" value="Unassembled WGS sequence"/>
</dbReference>
<protein>
    <submittedName>
        <fullName evidence="1">Uncharacterized protein</fullName>
    </submittedName>
</protein>
<proteinExistence type="predicted"/>
<name>A0A078L0M1_9GAMM</name>
<dbReference type="STRING" id="1034943.BN59_01836"/>
<evidence type="ECO:0000313" key="1">
    <source>
        <dbReference type="EMBL" id="CDZ77553.1"/>
    </source>
</evidence>
<reference evidence="1 2" key="1">
    <citation type="submission" date="2014-06" db="EMBL/GenBank/DDBJ databases">
        <authorList>
            <person name="Urmite Genomes Urmite Genomes"/>
        </authorList>
    </citation>
    <scope>NUCLEOTIDE SEQUENCE [LARGE SCALE GENOMIC DNA]</scope>
</reference>
<dbReference type="AlphaFoldDB" id="A0A078L0M1"/>
<sequence length="46" mass="5255">MGTDDEIIFESSAKAEFNAVQSFFSNINALNRKELKEHQASFRFSV</sequence>
<dbReference type="eggNOG" id="COG1816">
    <property type="taxonomic scope" value="Bacteria"/>
</dbReference>
<accession>A0A078L0M1</accession>
<dbReference type="EMBL" id="CCSB01000002">
    <property type="protein sequence ID" value="CDZ77553.1"/>
    <property type="molecule type" value="Genomic_DNA"/>
</dbReference>
<organism evidence="1 2">
    <name type="scientific">Legionella massiliensis</name>
    <dbReference type="NCBI Taxonomy" id="1034943"/>
    <lineage>
        <taxon>Bacteria</taxon>
        <taxon>Pseudomonadati</taxon>
        <taxon>Pseudomonadota</taxon>
        <taxon>Gammaproteobacteria</taxon>
        <taxon>Legionellales</taxon>
        <taxon>Legionellaceae</taxon>
        <taxon>Legionella</taxon>
    </lineage>
</organism>
<evidence type="ECO:0000313" key="2">
    <source>
        <dbReference type="Proteomes" id="UP000044071"/>
    </source>
</evidence>
<dbReference type="RefSeq" id="WP_176695284.1">
    <property type="nucleotide sequence ID" value="NZ_CCVW01000002.1"/>
</dbReference>
<keyword evidence="2" id="KW-1185">Reference proteome</keyword>